<comment type="caution">
    <text evidence="5">The sequence shown here is derived from an EMBL/GenBank/DDBJ whole genome shotgun (WGS) entry which is preliminary data.</text>
</comment>
<evidence type="ECO:0000256" key="1">
    <source>
        <dbReference type="ARBA" id="ARBA00023239"/>
    </source>
</evidence>
<dbReference type="GO" id="GO:0008840">
    <property type="term" value="F:4-hydroxy-tetrahydrodipicolinate synthase activity"/>
    <property type="evidence" value="ECO:0007669"/>
    <property type="project" value="TreeGrafter"/>
</dbReference>
<dbReference type="CDD" id="cd00408">
    <property type="entry name" value="DHDPS-like"/>
    <property type="match status" value="1"/>
</dbReference>
<evidence type="ECO:0000313" key="5">
    <source>
        <dbReference type="EMBL" id="MBB4664274.1"/>
    </source>
</evidence>
<keyword evidence="1 2" id="KW-0456">Lyase</keyword>
<dbReference type="PANTHER" id="PTHR12128:SF19">
    <property type="entry name" value="5-DEHYDRO-4-DEOXYGLUCARATE DEHYDRATASE 2-RELATED"/>
    <property type="match status" value="1"/>
</dbReference>
<evidence type="ECO:0000313" key="6">
    <source>
        <dbReference type="Proteomes" id="UP000585272"/>
    </source>
</evidence>
<evidence type="ECO:0000256" key="4">
    <source>
        <dbReference type="PIRSR" id="PIRSR001365-2"/>
    </source>
</evidence>
<dbReference type="EMBL" id="JACHNU010000006">
    <property type="protein sequence ID" value="MBB4664274.1"/>
    <property type="molecule type" value="Genomic_DNA"/>
</dbReference>
<feature type="active site" description="Proton donor/acceptor" evidence="3">
    <location>
        <position position="140"/>
    </location>
</feature>
<feature type="active site" description="Schiff-base intermediate with substrate" evidence="3">
    <location>
        <position position="164"/>
    </location>
</feature>
<dbReference type="InterPro" id="IPR002220">
    <property type="entry name" value="DapA-like"/>
</dbReference>
<dbReference type="Proteomes" id="UP000585272">
    <property type="component" value="Unassembled WGS sequence"/>
</dbReference>
<dbReference type="PRINTS" id="PR00146">
    <property type="entry name" value="DHPICSNTHASE"/>
</dbReference>
<dbReference type="RefSeq" id="WP_183344145.1">
    <property type="nucleotide sequence ID" value="NZ_JACHNU010000006.1"/>
</dbReference>
<feature type="binding site" evidence="4">
    <location>
        <position position="54"/>
    </location>
    <ligand>
        <name>pyruvate</name>
        <dbReference type="ChEBI" id="CHEBI:15361"/>
    </ligand>
</feature>
<proteinExistence type="inferred from homology"/>
<dbReference type="AlphaFoldDB" id="A0A840IJS4"/>
<dbReference type="PIRSF" id="PIRSF001365">
    <property type="entry name" value="DHDPS"/>
    <property type="match status" value="1"/>
</dbReference>
<dbReference type="PANTHER" id="PTHR12128">
    <property type="entry name" value="DIHYDRODIPICOLINATE SYNTHASE"/>
    <property type="match status" value="1"/>
</dbReference>
<dbReference type="SMART" id="SM01130">
    <property type="entry name" value="DHDPS"/>
    <property type="match status" value="1"/>
</dbReference>
<dbReference type="Pfam" id="PF00701">
    <property type="entry name" value="DHDPS"/>
    <property type="match status" value="1"/>
</dbReference>
<evidence type="ECO:0000256" key="3">
    <source>
        <dbReference type="PIRSR" id="PIRSR001365-1"/>
    </source>
</evidence>
<protein>
    <submittedName>
        <fullName evidence="5">Dihydrodipicolinate synthase/N-acetylneuraminate lyase</fullName>
    </submittedName>
</protein>
<gene>
    <name evidence="5" type="ORF">BDZ31_003877</name>
</gene>
<name>A0A840IJS4_9ACTN</name>
<dbReference type="SUPFAM" id="SSF51569">
    <property type="entry name" value="Aldolase"/>
    <property type="match status" value="1"/>
</dbReference>
<keyword evidence="6" id="KW-1185">Reference proteome</keyword>
<organism evidence="5 6">
    <name type="scientific">Conexibacter arvalis</name>
    <dbReference type="NCBI Taxonomy" id="912552"/>
    <lineage>
        <taxon>Bacteria</taxon>
        <taxon>Bacillati</taxon>
        <taxon>Actinomycetota</taxon>
        <taxon>Thermoleophilia</taxon>
        <taxon>Solirubrobacterales</taxon>
        <taxon>Conexibacteraceae</taxon>
        <taxon>Conexibacter</taxon>
    </lineage>
</organism>
<reference evidence="5 6" key="1">
    <citation type="submission" date="2020-08" db="EMBL/GenBank/DDBJ databases">
        <title>Genomic Encyclopedia of Archaeal and Bacterial Type Strains, Phase II (KMG-II): from individual species to whole genera.</title>
        <authorList>
            <person name="Goeker M."/>
        </authorList>
    </citation>
    <scope>NUCLEOTIDE SEQUENCE [LARGE SCALE GENOMIC DNA]</scope>
    <source>
        <strain evidence="5 6">DSM 23288</strain>
    </source>
</reference>
<evidence type="ECO:0000256" key="2">
    <source>
        <dbReference type="PIRNR" id="PIRNR001365"/>
    </source>
</evidence>
<comment type="similarity">
    <text evidence="2">Belongs to the DapA family.</text>
</comment>
<accession>A0A840IJS4</accession>
<dbReference type="InterPro" id="IPR013785">
    <property type="entry name" value="Aldolase_TIM"/>
</dbReference>
<sequence>MPRSQLSDQLGGVVAVLPTPFAHDGGAVDAAALERLSATLDAAGIHALTALGNTGEVFQLTAEERRAVLAATARGRTNAALVAGIAGAGAEALELTAEAAEIGYDAVMLHDPPDPLAGERGIVRFYGDFAERSPLPVVLYVRTPRLGGDALAELALHPRIAGVKYARHDLHVLATVLERPGLRDACTWTCGLAESMVAPMRALGLVGFTSGVANVRPDLALAVWQASRAGDFDALAAAIAPLLPFEALRTRAGGRHNVAVVKAAMALLGSDVGEVRAPCEPLDEAAAASLATIVRGWPASR</sequence>
<dbReference type="Gene3D" id="3.20.20.70">
    <property type="entry name" value="Aldolase class I"/>
    <property type="match status" value="1"/>
</dbReference>